<comment type="caution">
    <text evidence="2">The sequence shown here is derived from an EMBL/GenBank/DDBJ whole genome shotgun (WGS) entry which is preliminary data.</text>
</comment>
<accession>A0A2N1NMH0</accession>
<evidence type="ECO:0000313" key="2">
    <source>
        <dbReference type="EMBL" id="PKK75127.1"/>
    </source>
</evidence>
<feature type="compositionally biased region" description="Basic and acidic residues" evidence="1">
    <location>
        <begin position="65"/>
        <end position="75"/>
    </location>
</feature>
<evidence type="ECO:0000256" key="1">
    <source>
        <dbReference type="SAM" id="MobiDB-lite"/>
    </source>
</evidence>
<reference evidence="2 3" key="2">
    <citation type="submission" date="2017-10" db="EMBL/GenBank/DDBJ databases">
        <title>Extensive intraspecific genome diversity in a model arbuscular mycorrhizal fungus.</title>
        <authorList>
            <person name="Chen E.C.H."/>
            <person name="Morin E."/>
            <person name="Baudet D."/>
            <person name="Noel J."/>
            <person name="Ndikumana S."/>
            <person name="Charron P."/>
            <person name="St-Onge C."/>
            <person name="Giorgi J."/>
            <person name="Grigoriev I.V."/>
            <person name="Roux C."/>
            <person name="Martin F.M."/>
            <person name="Corradi N."/>
        </authorList>
    </citation>
    <scope>NUCLEOTIDE SEQUENCE [LARGE SCALE GENOMIC DNA]</scope>
    <source>
        <strain evidence="2 3">C2</strain>
    </source>
</reference>
<dbReference type="AlphaFoldDB" id="A0A2N1NMH0"/>
<feature type="compositionally biased region" description="Basic and acidic residues" evidence="1">
    <location>
        <begin position="105"/>
        <end position="122"/>
    </location>
</feature>
<organism evidence="2 3">
    <name type="scientific">Rhizophagus irregularis</name>
    <dbReference type="NCBI Taxonomy" id="588596"/>
    <lineage>
        <taxon>Eukaryota</taxon>
        <taxon>Fungi</taxon>
        <taxon>Fungi incertae sedis</taxon>
        <taxon>Mucoromycota</taxon>
        <taxon>Glomeromycotina</taxon>
        <taxon>Glomeromycetes</taxon>
        <taxon>Glomerales</taxon>
        <taxon>Glomeraceae</taxon>
        <taxon>Rhizophagus</taxon>
    </lineage>
</organism>
<dbReference type="Proteomes" id="UP000233469">
    <property type="component" value="Unassembled WGS sequence"/>
</dbReference>
<dbReference type="EMBL" id="LLXL01000265">
    <property type="protein sequence ID" value="PKK75127.1"/>
    <property type="molecule type" value="Genomic_DNA"/>
</dbReference>
<gene>
    <name evidence="2" type="ORF">RhiirC2_708355</name>
</gene>
<name>A0A2N1NMH0_9GLOM</name>
<protein>
    <submittedName>
        <fullName evidence="2">Uncharacterized protein</fullName>
    </submittedName>
</protein>
<feature type="compositionally biased region" description="Polar residues" evidence="1">
    <location>
        <begin position="29"/>
        <end position="64"/>
    </location>
</feature>
<evidence type="ECO:0000313" key="3">
    <source>
        <dbReference type="Proteomes" id="UP000233469"/>
    </source>
</evidence>
<feature type="region of interest" description="Disordered" evidence="1">
    <location>
        <begin position="103"/>
        <end position="122"/>
    </location>
</feature>
<feature type="region of interest" description="Disordered" evidence="1">
    <location>
        <begin position="1"/>
        <end position="83"/>
    </location>
</feature>
<feature type="compositionally biased region" description="Basic and acidic residues" evidence="1">
    <location>
        <begin position="1"/>
        <end position="28"/>
    </location>
</feature>
<reference evidence="2 3" key="1">
    <citation type="submission" date="2016-04" db="EMBL/GenBank/DDBJ databases">
        <title>Genome analyses suggest a sexual origin of heterokaryosis in a supposedly ancient asexual fungus.</title>
        <authorList>
            <person name="Ropars J."/>
            <person name="Sedzielewska K."/>
            <person name="Noel J."/>
            <person name="Charron P."/>
            <person name="Farinelli L."/>
            <person name="Marton T."/>
            <person name="Kruger M."/>
            <person name="Pelin A."/>
            <person name="Brachmann A."/>
            <person name="Corradi N."/>
        </authorList>
    </citation>
    <scope>NUCLEOTIDE SEQUENCE [LARGE SCALE GENOMIC DNA]</scope>
    <source>
        <strain evidence="2 3">C2</strain>
    </source>
</reference>
<sequence length="122" mass="13943">MREEEKEKKGKKRVVIEQGDRVKRDLKSRQGSPPTSQTSKTNQTNASEAQANTSISAKTSVSTESQRDSLHESRLPELNPNEPFIIKNESDIDTLVLHLQQKFKMSKEKLSNDENLKKRPPR</sequence>
<proteinExistence type="predicted"/>